<reference evidence="9 10" key="1">
    <citation type="submission" date="2019-06" db="EMBL/GenBank/DDBJ databases">
        <title>Genome sequence of Litorilinea aerophila BAA-2444.</title>
        <authorList>
            <person name="Maclea K.S."/>
            <person name="Maurais E.G."/>
            <person name="Iannazzi L.C."/>
        </authorList>
    </citation>
    <scope>NUCLEOTIDE SEQUENCE [LARGE SCALE GENOMIC DNA]</scope>
    <source>
        <strain evidence="9 10">ATCC BAA-2444</strain>
    </source>
</reference>
<dbReference type="RefSeq" id="WP_141609185.1">
    <property type="nucleotide sequence ID" value="NZ_VIGC02000006.1"/>
</dbReference>
<keyword evidence="2 7" id="KW-0813">Transport</keyword>
<feature type="transmembrane region" description="Helical" evidence="7">
    <location>
        <begin position="139"/>
        <end position="163"/>
    </location>
</feature>
<dbReference type="GO" id="GO:0055085">
    <property type="term" value="P:transmembrane transport"/>
    <property type="evidence" value="ECO:0007669"/>
    <property type="project" value="InterPro"/>
</dbReference>
<feature type="transmembrane region" description="Helical" evidence="7">
    <location>
        <begin position="183"/>
        <end position="202"/>
    </location>
</feature>
<dbReference type="CDD" id="cd06261">
    <property type="entry name" value="TM_PBP2"/>
    <property type="match status" value="1"/>
</dbReference>
<evidence type="ECO:0000256" key="1">
    <source>
        <dbReference type="ARBA" id="ARBA00004651"/>
    </source>
</evidence>
<dbReference type="PANTHER" id="PTHR43163">
    <property type="entry name" value="DIPEPTIDE TRANSPORT SYSTEM PERMEASE PROTEIN DPPB-RELATED"/>
    <property type="match status" value="1"/>
</dbReference>
<accession>A0A540VL10</accession>
<dbReference type="InterPro" id="IPR045621">
    <property type="entry name" value="BPD_transp_1_N"/>
</dbReference>
<comment type="similarity">
    <text evidence="7">Belongs to the binding-protein-dependent transport system permease family.</text>
</comment>
<keyword evidence="3" id="KW-1003">Cell membrane</keyword>
<dbReference type="Pfam" id="PF00528">
    <property type="entry name" value="BPD_transp_1"/>
    <property type="match status" value="1"/>
</dbReference>
<feature type="transmembrane region" description="Helical" evidence="7">
    <location>
        <begin position="291"/>
        <end position="312"/>
    </location>
</feature>
<evidence type="ECO:0000313" key="9">
    <source>
        <dbReference type="EMBL" id="TQE96813.1"/>
    </source>
</evidence>
<evidence type="ECO:0000256" key="6">
    <source>
        <dbReference type="ARBA" id="ARBA00023136"/>
    </source>
</evidence>
<dbReference type="AlphaFoldDB" id="A0A540VL10"/>
<organism evidence="9 10">
    <name type="scientific">Litorilinea aerophila</name>
    <dbReference type="NCBI Taxonomy" id="1204385"/>
    <lineage>
        <taxon>Bacteria</taxon>
        <taxon>Bacillati</taxon>
        <taxon>Chloroflexota</taxon>
        <taxon>Caldilineae</taxon>
        <taxon>Caldilineales</taxon>
        <taxon>Caldilineaceae</taxon>
        <taxon>Litorilinea</taxon>
    </lineage>
</organism>
<feature type="domain" description="ABC transmembrane type-1" evidence="8">
    <location>
        <begin position="100"/>
        <end position="305"/>
    </location>
</feature>
<evidence type="ECO:0000256" key="5">
    <source>
        <dbReference type="ARBA" id="ARBA00022989"/>
    </source>
</evidence>
<dbReference type="Gene3D" id="1.10.3720.10">
    <property type="entry name" value="MetI-like"/>
    <property type="match status" value="1"/>
</dbReference>
<dbReference type="Proteomes" id="UP000317371">
    <property type="component" value="Unassembled WGS sequence"/>
</dbReference>
<evidence type="ECO:0000256" key="7">
    <source>
        <dbReference type="RuleBase" id="RU363032"/>
    </source>
</evidence>
<dbReference type="InterPro" id="IPR035906">
    <property type="entry name" value="MetI-like_sf"/>
</dbReference>
<dbReference type="OrthoDB" id="9772184at2"/>
<evidence type="ECO:0000313" key="10">
    <source>
        <dbReference type="Proteomes" id="UP000317371"/>
    </source>
</evidence>
<dbReference type="SUPFAM" id="SSF161098">
    <property type="entry name" value="MetI-like"/>
    <property type="match status" value="1"/>
</dbReference>
<comment type="caution">
    <text evidence="9">The sequence shown here is derived from an EMBL/GenBank/DDBJ whole genome shotgun (WGS) entry which is preliminary data.</text>
</comment>
<feature type="transmembrane region" description="Helical" evidence="7">
    <location>
        <begin position="240"/>
        <end position="262"/>
    </location>
</feature>
<evidence type="ECO:0000256" key="4">
    <source>
        <dbReference type="ARBA" id="ARBA00022692"/>
    </source>
</evidence>
<dbReference type="InterPro" id="IPR000515">
    <property type="entry name" value="MetI-like"/>
</dbReference>
<dbReference type="PANTHER" id="PTHR43163:SF6">
    <property type="entry name" value="DIPEPTIDE TRANSPORT SYSTEM PERMEASE PROTEIN DPPB-RELATED"/>
    <property type="match status" value="1"/>
</dbReference>
<comment type="subcellular location">
    <subcellularLocation>
        <location evidence="1 7">Cell membrane</location>
        <topology evidence="1 7">Multi-pass membrane protein</topology>
    </subcellularLocation>
</comment>
<dbReference type="InParanoid" id="A0A540VL10"/>
<dbReference type="EMBL" id="VIGC01000006">
    <property type="protein sequence ID" value="TQE96813.1"/>
    <property type="molecule type" value="Genomic_DNA"/>
</dbReference>
<sequence>MQRYILNRVLLAVPTVLGITILIFLAMRVLPGDPLALIISESSGTYVLSEEELQAARASLGLDKPYHLQYLDWMAQVLSGDLGTSFWTKEPIRDLILRRGPITAQIAVMAVIFSWLIGVPIGMLSAMWRNSLFDHLSRLGITIFIAVPSFWVGLLIILATVLWFTWRPPLTIVQIWEDPGANLAMTSLPALALGLGLAAATARMARSSALEVLYEDYIRTARAKGLSDQWVMWRHVFKNAMLPVITTSGLALGGLLGGAVSVERAFGVPGLGTLLVQALTERDWMMIQNLVLIYGVIFAVINLLVDISYAWFDPRIRYE</sequence>
<feature type="transmembrane region" description="Helical" evidence="7">
    <location>
        <begin position="102"/>
        <end position="127"/>
    </location>
</feature>
<dbReference type="PROSITE" id="PS50928">
    <property type="entry name" value="ABC_TM1"/>
    <property type="match status" value="1"/>
</dbReference>
<evidence type="ECO:0000259" key="8">
    <source>
        <dbReference type="PROSITE" id="PS50928"/>
    </source>
</evidence>
<keyword evidence="6 7" id="KW-0472">Membrane</keyword>
<keyword evidence="10" id="KW-1185">Reference proteome</keyword>
<evidence type="ECO:0000256" key="2">
    <source>
        <dbReference type="ARBA" id="ARBA00022448"/>
    </source>
</evidence>
<keyword evidence="5 7" id="KW-1133">Transmembrane helix</keyword>
<proteinExistence type="inferred from homology"/>
<gene>
    <name evidence="9" type="ORF">FKZ61_06025</name>
</gene>
<dbReference type="GO" id="GO:0005886">
    <property type="term" value="C:plasma membrane"/>
    <property type="evidence" value="ECO:0007669"/>
    <property type="project" value="UniProtKB-SubCell"/>
</dbReference>
<protein>
    <submittedName>
        <fullName evidence="9">ABC transporter permease</fullName>
    </submittedName>
</protein>
<keyword evidence="4 7" id="KW-0812">Transmembrane</keyword>
<name>A0A540VL10_9CHLR</name>
<feature type="transmembrane region" description="Helical" evidence="7">
    <location>
        <begin position="9"/>
        <end position="30"/>
    </location>
</feature>
<dbReference type="Pfam" id="PF19300">
    <property type="entry name" value="BPD_transp_1_N"/>
    <property type="match status" value="1"/>
</dbReference>
<evidence type="ECO:0000256" key="3">
    <source>
        <dbReference type="ARBA" id="ARBA00022475"/>
    </source>
</evidence>